<keyword evidence="2" id="KW-0614">Plasmid</keyword>
<dbReference type="KEGG" id="mnu:NCTC10166_00877"/>
<dbReference type="EMBL" id="LR214953">
    <property type="protein sequence ID" value="VEU59890.1"/>
    <property type="molecule type" value="Genomic_DNA"/>
</dbReference>
<organism evidence="1 3">
    <name type="scientific">Mesomycoplasma neurolyticum</name>
    <dbReference type="NCBI Taxonomy" id="2120"/>
    <lineage>
        <taxon>Bacteria</taxon>
        <taxon>Bacillati</taxon>
        <taxon>Mycoplasmatota</taxon>
        <taxon>Mycoplasmoidales</taxon>
        <taxon>Metamycoplasmataceae</taxon>
        <taxon>Mesomycoplasma</taxon>
    </lineage>
</organism>
<gene>
    <name evidence="1" type="ORF">NCTC10166_00573</name>
    <name evidence="2" type="ORF">NCTC10166_00877</name>
</gene>
<reference evidence="1 3" key="1">
    <citation type="submission" date="2019-01" db="EMBL/GenBank/DDBJ databases">
        <authorList>
            <consortium name="Pathogen Informatics"/>
        </authorList>
    </citation>
    <scope>NUCLEOTIDE SEQUENCE [LARGE SCALE GENOMIC DNA]</scope>
    <source>
        <strain evidence="1 3">NCTC10166</strain>
        <plasmid evidence="3">3</plasmid>
    </source>
</reference>
<evidence type="ECO:0000313" key="1">
    <source>
        <dbReference type="EMBL" id="VEU59594.1"/>
    </source>
</evidence>
<sequence length="71" mass="8548">MILKYKNEKTLKLFLLNKKQVNAFYEQVKKNDEIKLIITKKNNHTFISKILKINNKDFSSAKENDELVYER</sequence>
<proteinExistence type="predicted"/>
<dbReference type="OrthoDB" id="9803773at2"/>
<accession>A0A449A5U0</accession>
<protein>
    <submittedName>
        <fullName evidence="1">Uncharacterized protein</fullName>
    </submittedName>
</protein>
<dbReference type="KEGG" id="mnu:NCTC10166_00573"/>
<dbReference type="RefSeq" id="WP_129719973.1">
    <property type="nucleotide sequence ID" value="NZ_LR214951.1"/>
</dbReference>
<name>A0A449A5U0_9BACT</name>
<dbReference type="EMBL" id="LR214951">
    <property type="protein sequence ID" value="VEU59594.1"/>
    <property type="molecule type" value="Genomic_DNA"/>
</dbReference>
<evidence type="ECO:0000313" key="2">
    <source>
        <dbReference type="EMBL" id="VEU59890.1"/>
    </source>
</evidence>
<dbReference type="Proteomes" id="UP000289440">
    <property type="component" value="Chromosome"/>
</dbReference>
<keyword evidence="3" id="KW-1185">Reference proteome</keyword>
<dbReference type="AlphaFoldDB" id="A0A449A5U0"/>
<geneLocation type="plasmid" evidence="2 3">
    <name>3</name>
</geneLocation>
<dbReference type="Proteomes" id="UP000289440">
    <property type="component" value="Plasmid 3"/>
</dbReference>
<evidence type="ECO:0000313" key="3">
    <source>
        <dbReference type="Proteomes" id="UP000289440"/>
    </source>
</evidence>